<dbReference type="PANTHER" id="PTHR12905">
    <property type="entry name" value="METALLOPHOSPHOESTERASE"/>
    <property type="match status" value="1"/>
</dbReference>
<evidence type="ECO:0000259" key="2">
    <source>
        <dbReference type="Pfam" id="PF00149"/>
    </source>
</evidence>
<evidence type="ECO:0000313" key="3">
    <source>
        <dbReference type="EMBL" id="KAK6344401.1"/>
    </source>
</evidence>
<dbReference type="AlphaFoldDB" id="A0AAV9UMC0"/>
<comment type="caution">
    <text evidence="3">The sequence shown here is derived from an EMBL/GenBank/DDBJ whole genome shotgun (WGS) entry which is preliminary data.</text>
</comment>
<gene>
    <name evidence="3" type="ORF">TWF696_008037</name>
</gene>
<feature type="compositionally biased region" description="Polar residues" evidence="1">
    <location>
        <begin position="15"/>
        <end position="40"/>
    </location>
</feature>
<feature type="compositionally biased region" description="Basic residues" evidence="1">
    <location>
        <begin position="41"/>
        <end position="58"/>
    </location>
</feature>
<dbReference type="GO" id="GO:0016787">
    <property type="term" value="F:hydrolase activity"/>
    <property type="evidence" value="ECO:0007669"/>
    <property type="project" value="InterPro"/>
</dbReference>
<dbReference type="Proteomes" id="UP001375240">
    <property type="component" value="Unassembled WGS sequence"/>
</dbReference>
<dbReference type="Pfam" id="PF00149">
    <property type="entry name" value="Metallophos"/>
    <property type="match status" value="1"/>
</dbReference>
<organism evidence="3 4">
    <name type="scientific">Orbilia brochopaga</name>
    <dbReference type="NCBI Taxonomy" id="3140254"/>
    <lineage>
        <taxon>Eukaryota</taxon>
        <taxon>Fungi</taxon>
        <taxon>Dikarya</taxon>
        <taxon>Ascomycota</taxon>
        <taxon>Pezizomycotina</taxon>
        <taxon>Orbiliomycetes</taxon>
        <taxon>Orbiliales</taxon>
        <taxon>Orbiliaceae</taxon>
        <taxon>Orbilia</taxon>
    </lineage>
</organism>
<accession>A0AAV9UMC0</accession>
<dbReference type="EMBL" id="JAVHNQ010000006">
    <property type="protein sequence ID" value="KAK6344401.1"/>
    <property type="molecule type" value="Genomic_DNA"/>
</dbReference>
<dbReference type="InterPro" id="IPR051693">
    <property type="entry name" value="UPF0046_metallophosphoest"/>
</dbReference>
<feature type="compositionally biased region" description="Basic and acidic residues" evidence="1">
    <location>
        <begin position="1"/>
        <end position="10"/>
    </location>
</feature>
<dbReference type="Gene3D" id="3.60.21.10">
    <property type="match status" value="1"/>
</dbReference>
<name>A0AAV9UMC0_9PEZI</name>
<protein>
    <recommendedName>
        <fullName evidence="2">Calcineurin-like phosphoesterase domain-containing protein</fullName>
    </recommendedName>
</protein>
<dbReference type="CDD" id="cd07379">
    <property type="entry name" value="MPP_239FB"/>
    <property type="match status" value="1"/>
</dbReference>
<proteinExistence type="predicted"/>
<reference evidence="3 4" key="1">
    <citation type="submission" date="2019-10" db="EMBL/GenBank/DDBJ databases">
        <authorList>
            <person name="Palmer J.M."/>
        </authorList>
    </citation>
    <scope>NUCLEOTIDE SEQUENCE [LARGE SCALE GENOMIC DNA]</scope>
    <source>
        <strain evidence="3 4">TWF696</strain>
    </source>
</reference>
<dbReference type="SUPFAM" id="SSF56300">
    <property type="entry name" value="Metallo-dependent phosphatases"/>
    <property type="match status" value="1"/>
</dbReference>
<feature type="region of interest" description="Disordered" evidence="1">
    <location>
        <begin position="1"/>
        <end position="63"/>
    </location>
</feature>
<feature type="domain" description="Calcineurin-like phosphoesterase" evidence="2">
    <location>
        <begin position="107"/>
        <end position="317"/>
    </location>
</feature>
<dbReference type="InterPro" id="IPR029052">
    <property type="entry name" value="Metallo-depent_PP-like"/>
</dbReference>
<dbReference type="PANTHER" id="PTHR12905:SF0">
    <property type="entry name" value="CALCINEURIN-LIKE PHOSPHOESTERASE DOMAIN-CONTAINING PROTEIN"/>
    <property type="match status" value="1"/>
</dbReference>
<evidence type="ECO:0000313" key="4">
    <source>
        <dbReference type="Proteomes" id="UP001375240"/>
    </source>
</evidence>
<dbReference type="InterPro" id="IPR004843">
    <property type="entry name" value="Calcineurin-like_PHP"/>
</dbReference>
<keyword evidence="4" id="KW-1185">Reference proteome</keyword>
<sequence length="404" mass="45169">MGPKRIEVADAHAGAQTTDTLFQKPTPSNLPKQRYNLHSSSRGKIHKPRPVQRTRKSKRKDEISSELLAAVPSVDTMTDAIKALWLGGVEKRRNTQPSLPSRVLTSFLLVSDTHNIEPSAPRDGSSPFRKPFPRTDVFIHAGDLTNEGTFKALKRAVDWIAEIPAELKIVIAGNHDWRLDDNYWGAEGDGKESRRCREYLMSEGMRKKGIWYLEDEMREFTLSNGAKFTVLASPCTPRGSHPHNSGSFRYEPTAKNYWHRKFPLINLPEQVHIAVTHTPPHKMHDEVSPGQNVGCPELLRFLRDVRPLLSVCGHIHEAAGAKLVTWEKLDEKGDRTALAERDLRPEIKKIETPEGGIYSDLTGLTQELLEGEQTLFVNASIAGDGGRAGRSPVMVELVLPYTTA</sequence>
<evidence type="ECO:0000256" key="1">
    <source>
        <dbReference type="SAM" id="MobiDB-lite"/>
    </source>
</evidence>